<dbReference type="GO" id="GO:0003678">
    <property type="term" value="F:DNA helicase activity"/>
    <property type="evidence" value="ECO:0007669"/>
    <property type="project" value="InterPro"/>
</dbReference>
<dbReference type="PANTHER" id="PTHR30153:SF2">
    <property type="entry name" value="REPLICATIVE DNA HELICASE"/>
    <property type="match status" value="1"/>
</dbReference>
<dbReference type="PANTHER" id="PTHR30153">
    <property type="entry name" value="REPLICATIVE DNA HELICASE DNAB"/>
    <property type="match status" value="1"/>
</dbReference>
<dbReference type="Gene3D" id="3.40.50.300">
    <property type="entry name" value="P-loop containing nucleotide triphosphate hydrolases"/>
    <property type="match status" value="1"/>
</dbReference>
<gene>
    <name evidence="2" type="ORF">HKBW3S42_00599</name>
</gene>
<dbReference type="GO" id="GO:0006260">
    <property type="term" value="P:DNA replication"/>
    <property type="evidence" value="ECO:0007669"/>
    <property type="project" value="InterPro"/>
</dbReference>
<keyword evidence="2" id="KW-0547">Nucleotide-binding</keyword>
<comment type="caution">
    <text evidence="2">The sequence shown here is derived from an EMBL/GenBank/DDBJ whole genome shotgun (WGS) entry which is preliminary data.</text>
</comment>
<organism evidence="2 3">
    <name type="scientific">Candidatus Hakubella thermalkaliphila</name>
    <dbReference type="NCBI Taxonomy" id="2754717"/>
    <lineage>
        <taxon>Bacteria</taxon>
        <taxon>Bacillati</taxon>
        <taxon>Actinomycetota</taxon>
        <taxon>Actinomycetota incertae sedis</taxon>
        <taxon>Candidatus Hakubellales</taxon>
        <taxon>Candidatus Hakubellaceae</taxon>
        <taxon>Candidatus Hakubella</taxon>
    </lineage>
</organism>
<proteinExistence type="predicted"/>
<dbReference type="GO" id="GO:0005524">
    <property type="term" value="F:ATP binding"/>
    <property type="evidence" value="ECO:0007669"/>
    <property type="project" value="InterPro"/>
</dbReference>
<name>A0A6V8PJ12_9ACTN</name>
<keyword evidence="2" id="KW-0347">Helicase</keyword>
<dbReference type="Pfam" id="PF03796">
    <property type="entry name" value="DnaB_C"/>
    <property type="match status" value="1"/>
</dbReference>
<keyword evidence="2" id="KW-0378">Hydrolase</keyword>
<feature type="domain" description="SF4 helicase" evidence="1">
    <location>
        <begin position="1"/>
        <end position="175"/>
    </location>
</feature>
<reference evidence="2 3" key="1">
    <citation type="journal article" date="2020" name="Front. Microbiol.">
        <title>Single-cell genomics of novel Actinobacteria with the Wood-Ljungdahl pathway discovered in a serpentinizing system.</title>
        <authorList>
            <person name="Merino N."/>
            <person name="Kawai M."/>
            <person name="Boyd E.S."/>
            <person name="Colman D.R."/>
            <person name="McGlynn S.E."/>
            <person name="Nealson K.H."/>
            <person name="Kurokawa K."/>
            <person name="Hongoh Y."/>
        </authorList>
    </citation>
    <scope>NUCLEOTIDE SEQUENCE [LARGE SCALE GENOMIC DNA]</scope>
    <source>
        <strain evidence="2 3">S42</strain>
    </source>
</reference>
<protein>
    <submittedName>
        <fullName evidence="2">Replicative DNA helicase</fullName>
    </submittedName>
</protein>
<feature type="non-terminal residue" evidence="2">
    <location>
        <position position="1"/>
    </location>
</feature>
<dbReference type="InterPro" id="IPR007694">
    <property type="entry name" value="DNA_helicase_DnaB-like_C"/>
</dbReference>
<evidence type="ECO:0000313" key="2">
    <source>
        <dbReference type="EMBL" id="GFP32293.1"/>
    </source>
</evidence>
<evidence type="ECO:0000313" key="3">
    <source>
        <dbReference type="Proteomes" id="UP000568877"/>
    </source>
</evidence>
<dbReference type="InterPro" id="IPR027417">
    <property type="entry name" value="P-loop_NTPase"/>
</dbReference>
<dbReference type="GO" id="GO:0005829">
    <property type="term" value="C:cytosol"/>
    <property type="evidence" value="ECO:0007669"/>
    <property type="project" value="TreeGrafter"/>
</dbReference>
<keyword evidence="2" id="KW-0067">ATP-binding</keyword>
<dbReference type="CDD" id="cd00984">
    <property type="entry name" value="DnaB_C"/>
    <property type="match status" value="1"/>
</dbReference>
<sequence>DEDWPKLSRAVGRLAEAQIFIDDTASITLLELRAKIRRLMARQELSLIIVDYLQLMQAGLNYENRQQEISDISRSLKILGRELNIPVIAVSQLSRAVEQRSNKRPMLADLRESGAIEQDADLVVFIYRDEVYNEDTEDRGIAEVIIGKHRNGPTGMVKMAFLEQYTKFTNLAQIE</sequence>
<dbReference type="AlphaFoldDB" id="A0A6V8PJ12"/>
<dbReference type="Proteomes" id="UP000568877">
    <property type="component" value="Unassembled WGS sequence"/>
</dbReference>
<dbReference type="SUPFAM" id="SSF52540">
    <property type="entry name" value="P-loop containing nucleoside triphosphate hydrolases"/>
    <property type="match status" value="1"/>
</dbReference>
<dbReference type="EMBL" id="BLSA01000053">
    <property type="protein sequence ID" value="GFP32293.1"/>
    <property type="molecule type" value="Genomic_DNA"/>
</dbReference>
<evidence type="ECO:0000259" key="1">
    <source>
        <dbReference type="PROSITE" id="PS51199"/>
    </source>
</evidence>
<accession>A0A6V8PJ12</accession>
<dbReference type="PROSITE" id="PS51199">
    <property type="entry name" value="SF4_HELICASE"/>
    <property type="match status" value="1"/>
</dbReference>